<gene>
    <name evidence="6" type="ORF">RR46_12387</name>
</gene>
<dbReference type="GO" id="GO:0030688">
    <property type="term" value="C:preribosome, small subunit precursor"/>
    <property type="evidence" value="ECO:0007669"/>
    <property type="project" value="InterPro"/>
</dbReference>
<feature type="compositionally biased region" description="Basic residues" evidence="5">
    <location>
        <begin position="469"/>
        <end position="479"/>
    </location>
</feature>
<name>A0A194PSS0_PAPXU</name>
<evidence type="ECO:0000313" key="6">
    <source>
        <dbReference type="EMBL" id="KPI96357.1"/>
    </source>
</evidence>
<evidence type="ECO:0000256" key="4">
    <source>
        <dbReference type="ARBA" id="ARBA00023242"/>
    </source>
</evidence>
<comment type="similarity">
    <text evidence="2">Belongs to the RRP1 family.</text>
</comment>
<dbReference type="Pfam" id="PF05997">
    <property type="entry name" value="Nop52"/>
    <property type="match status" value="1"/>
</dbReference>
<keyword evidence="7" id="KW-1185">Reference proteome</keyword>
<keyword evidence="4" id="KW-0539">Nucleus</keyword>
<dbReference type="STRING" id="66420.A0A194PSS0"/>
<evidence type="ECO:0000256" key="5">
    <source>
        <dbReference type="SAM" id="MobiDB-lite"/>
    </source>
</evidence>
<dbReference type="GO" id="GO:0006364">
    <property type="term" value="P:rRNA processing"/>
    <property type="evidence" value="ECO:0007669"/>
    <property type="project" value="UniProtKB-KW"/>
</dbReference>
<feature type="region of interest" description="Disordered" evidence="5">
    <location>
        <begin position="287"/>
        <end position="308"/>
    </location>
</feature>
<feature type="region of interest" description="Disordered" evidence="5">
    <location>
        <begin position="639"/>
        <end position="673"/>
    </location>
</feature>
<dbReference type="InterPro" id="IPR010301">
    <property type="entry name" value="RRP1"/>
</dbReference>
<dbReference type="GO" id="GO:0005634">
    <property type="term" value="C:nucleus"/>
    <property type="evidence" value="ECO:0007669"/>
    <property type="project" value="UniProtKB-SubCell"/>
</dbReference>
<feature type="compositionally biased region" description="Basic and acidic residues" evidence="5">
    <location>
        <begin position="517"/>
        <end position="585"/>
    </location>
</feature>
<keyword evidence="3" id="KW-0698">rRNA processing</keyword>
<feature type="compositionally biased region" description="Basic and acidic residues" evidence="5">
    <location>
        <begin position="480"/>
        <end position="508"/>
    </location>
</feature>
<reference evidence="6 7" key="1">
    <citation type="journal article" date="2015" name="Nat. Commun.">
        <title>Outbred genome sequencing and CRISPR/Cas9 gene editing in butterflies.</title>
        <authorList>
            <person name="Li X."/>
            <person name="Fan D."/>
            <person name="Zhang W."/>
            <person name="Liu G."/>
            <person name="Zhang L."/>
            <person name="Zhao L."/>
            <person name="Fang X."/>
            <person name="Chen L."/>
            <person name="Dong Y."/>
            <person name="Chen Y."/>
            <person name="Ding Y."/>
            <person name="Zhao R."/>
            <person name="Feng M."/>
            <person name="Zhu Y."/>
            <person name="Feng Y."/>
            <person name="Jiang X."/>
            <person name="Zhu D."/>
            <person name="Xiang H."/>
            <person name="Feng X."/>
            <person name="Li S."/>
            <person name="Wang J."/>
            <person name="Zhang G."/>
            <person name="Kronforst M.R."/>
            <person name="Wang W."/>
        </authorList>
    </citation>
    <scope>NUCLEOTIDE SEQUENCE [LARGE SCALE GENOMIC DNA]</scope>
    <source>
        <strain evidence="6">Ya'a_city_454_Px</strain>
        <tissue evidence="6">Whole body</tissue>
    </source>
</reference>
<comment type="subcellular location">
    <subcellularLocation>
        <location evidence="1">Nucleus</location>
    </subcellularLocation>
</comment>
<dbReference type="Proteomes" id="UP000053268">
    <property type="component" value="Unassembled WGS sequence"/>
</dbReference>
<protein>
    <submittedName>
        <fullName evidence="6">Ribosomal RNA processing protein 1-like</fullName>
    </submittedName>
</protein>
<evidence type="ECO:0000256" key="2">
    <source>
        <dbReference type="ARBA" id="ARBA00006374"/>
    </source>
</evidence>
<evidence type="ECO:0000256" key="1">
    <source>
        <dbReference type="ARBA" id="ARBA00004123"/>
    </source>
</evidence>
<organism evidence="6 7">
    <name type="scientific">Papilio xuthus</name>
    <name type="common">Asian swallowtail butterfly</name>
    <dbReference type="NCBI Taxonomy" id="66420"/>
    <lineage>
        <taxon>Eukaryota</taxon>
        <taxon>Metazoa</taxon>
        <taxon>Ecdysozoa</taxon>
        <taxon>Arthropoda</taxon>
        <taxon>Hexapoda</taxon>
        <taxon>Insecta</taxon>
        <taxon>Pterygota</taxon>
        <taxon>Neoptera</taxon>
        <taxon>Endopterygota</taxon>
        <taxon>Lepidoptera</taxon>
        <taxon>Glossata</taxon>
        <taxon>Ditrysia</taxon>
        <taxon>Papilionoidea</taxon>
        <taxon>Papilionidae</taxon>
        <taxon>Papilioninae</taxon>
        <taxon>Papilio</taxon>
    </lineage>
</organism>
<accession>A0A194PSS0</accession>
<evidence type="ECO:0000256" key="3">
    <source>
        <dbReference type="ARBA" id="ARBA00022552"/>
    </source>
</evidence>
<dbReference type="AlphaFoldDB" id="A0A194PSS0"/>
<feature type="compositionally biased region" description="Acidic residues" evidence="5">
    <location>
        <begin position="287"/>
        <end position="299"/>
    </location>
</feature>
<feature type="compositionally biased region" description="Basic and acidic residues" evidence="5">
    <location>
        <begin position="450"/>
        <end position="466"/>
    </location>
</feature>
<feature type="compositionally biased region" description="Polar residues" evidence="5">
    <location>
        <begin position="644"/>
        <end position="666"/>
    </location>
</feature>
<dbReference type="PANTHER" id="PTHR13026">
    <property type="entry name" value="NNP-1 PROTEIN NOVEL NUCLEAR PROTEIN 1 NOP52"/>
    <property type="match status" value="1"/>
</dbReference>
<proteinExistence type="inferred from homology"/>
<evidence type="ECO:0000313" key="7">
    <source>
        <dbReference type="Proteomes" id="UP000053268"/>
    </source>
</evidence>
<feature type="region of interest" description="Disordered" evidence="5">
    <location>
        <begin position="437"/>
        <end position="592"/>
    </location>
</feature>
<dbReference type="PANTHER" id="PTHR13026:SF0">
    <property type="entry name" value="RIBOSOMAL RNA PROCESSING 1B"/>
    <property type="match status" value="1"/>
</dbReference>
<dbReference type="EMBL" id="KQ459593">
    <property type="protein sequence ID" value="KPI96357.1"/>
    <property type="molecule type" value="Genomic_DNA"/>
</dbReference>
<sequence length="684" mass="77496">MKTNNKKKTKKQKSKNRPIVKNKKERILVIAQEFKFAKLLSSNEKKTRDRVLKALKKWLLNCFEKGYEFKEDDFFRVWKGLFYAVWMSDKPLIQEELCENIAGILDQFPPEQIKNAALMTKAGFKMLATGWYGIDQHRIDKFMMLVRRYLRGSLRCLLRCKWSLESCNIYTEMLTAEDGLLAVKTPTYARNALSLILHFIDCFLEELAKVSQGKIPDESIVCLLRPFCLLVCGGEGAAVNAARSLLNALLHQSDFGLQYAAKKQAWQKMGCPPGGPDALEMVIEDGDEENDENDEDDDKTESGPVLDPRAGKVNVELAQLPVPSALLAEELRRLADTVSRTHKACKRAKACIESFVQLSNNVYPLRIKNTDFLADLEEAALPKPLEAAKQLKDLEKRLATSADELALRGLSRKHRKRLLAKSRAGLSIVEDVVKPDEVPAESTNGDWNIEETKSDDKQKKGNDTSNKKPANKKRPNKKRKLEEKTTKVENVKKVKTDKKEQTQKHSEIKMATAKMNGDSKPKQKLKKDNIQKMEVDKDKEKGKDKTQVAAPKKKDNLVNKENSKNNFKTSEKKNTETQTVKEKPSQKPMKATLVVNKVKNNKNKISPKTSKSINAKLSLNTPKKVKFVLKNNGAQAPVDYYKSVRQSPNIPFDSSKQPTKTNLKPSTPSPINPFFKKKLRLAKM</sequence>